<dbReference type="Gene3D" id="3.10.20.70">
    <property type="entry name" value="Glutamine synthetase, N-terminal domain"/>
    <property type="match status" value="1"/>
</dbReference>
<comment type="caution">
    <text evidence="3">The sequence shown here is derived from an EMBL/GenBank/DDBJ whole genome shotgun (WGS) entry which is preliminary data.</text>
</comment>
<dbReference type="PANTHER" id="PTHR20852">
    <property type="entry name" value="GLUTAMINE SYNTHETASE"/>
    <property type="match status" value="1"/>
</dbReference>
<sequence length="303" mass="33962">MIAQYIWFYIDLPSKSRWNYNGSSSGQAPREDREVISLNFKDPFLDGNNILTICDSNIPAGEPIPTKIRALKFSVWNEQENTLLQTNVQRPLGWPIGGYPSPQVRNYISNAHYKACLYAGVKISATNGEVMPSQYQVGRRVGIEATFSIVVKYLVVYVAYITEMSKLMLSSCLNPVLQKNIYFPSRVDWTGVGVTLTTEEGGFEVIKKATLNLLFRHEEHISTYREGNGRRLMGKHETANRDSVSWASCLKHEPYVVTSLLAETAILWEPTIEAEALVAQKLALKLLVKKGQMHSSNQGGPTS</sequence>
<evidence type="ECO:0000256" key="1">
    <source>
        <dbReference type="ARBA" id="ARBA00011823"/>
    </source>
</evidence>
<organism evidence="3 4">
    <name type="scientific">Eucalyptus globulus</name>
    <name type="common">Tasmanian blue gum</name>
    <dbReference type="NCBI Taxonomy" id="34317"/>
    <lineage>
        <taxon>Eukaryota</taxon>
        <taxon>Viridiplantae</taxon>
        <taxon>Streptophyta</taxon>
        <taxon>Embryophyta</taxon>
        <taxon>Tracheophyta</taxon>
        <taxon>Spermatophyta</taxon>
        <taxon>Magnoliopsida</taxon>
        <taxon>eudicotyledons</taxon>
        <taxon>Gunneridae</taxon>
        <taxon>Pentapetalae</taxon>
        <taxon>rosids</taxon>
        <taxon>malvids</taxon>
        <taxon>Myrtales</taxon>
        <taxon>Myrtaceae</taxon>
        <taxon>Myrtoideae</taxon>
        <taxon>Eucalypteae</taxon>
        <taxon>Eucalyptus</taxon>
    </lineage>
</organism>
<accession>A0ABD3LCM2</accession>
<proteinExistence type="predicted"/>
<dbReference type="AlphaFoldDB" id="A0ABD3LCM2"/>
<evidence type="ECO:0000256" key="2">
    <source>
        <dbReference type="ARBA" id="ARBA00030668"/>
    </source>
</evidence>
<keyword evidence="4" id="KW-1185">Reference proteome</keyword>
<reference evidence="3 4" key="1">
    <citation type="submission" date="2024-11" db="EMBL/GenBank/DDBJ databases">
        <title>Chromosome-level genome assembly of Eucalyptus globulus Labill. provides insights into its genome evolution.</title>
        <authorList>
            <person name="Li X."/>
        </authorList>
    </citation>
    <scope>NUCLEOTIDE SEQUENCE [LARGE SCALE GENOMIC DNA]</scope>
    <source>
        <strain evidence="3">CL2024</strain>
        <tissue evidence="3">Fresh tender leaves</tissue>
    </source>
</reference>
<dbReference type="InterPro" id="IPR014746">
    <property type="entry name" value="Gln_synth/guanido_kin_cat_dom"/>
</dbReference>
<dbReference type="PANTHER" id="PTHR20852:SF118">
    <property type="entry name" value="GLUTAMINE SYNTHETASE, CHLOROPLASTIC_MITOCHONDRIAL"/>
    <property type="match status" value="1"/>
</dbReference>
<gene>
    <name evidence="3" type="ORF">ACJRO7_010365</name>
</gene>
<dbReference type="Proteomes" id="UP001634007">
    <property type="component" value="Unassembled WGS sequence"/>
</dbReference>
<evidence type="ECO:0000313" key="3">
    <source>
        <dbReference type="EMBL" id="KAL3749252.1"/>
    </source>
</evidence>
<dbReference type="Gene3D" id="3.30.590.10">
    <property type="entry name" value="Glutamine synthetase/guanido kinase, catalytic domain"/>
    <property type="match status" value="1"/>
</dbReference>
<dbReference type="InterPro" id="IPR050292">
    <property type="entry name" value="Glutamine_Synthetase"/>
</dbReference>
<dbReference type="SUPFAM" id="SSF55931">
    <property type="entry name" value="Glutamine synthetase/guanido kinase"/>
    <property type="match status" value="1"/>
</dbReference>
<name>A0ABD3LCM2_EUCGL</name>
<comment type="subunit">
    <text evidence="1">Homooctamer.</text>
</comment>
<dbReference type="InterPro" id="IPR036651">
    <property type="entry name" value="Gln_synt_N_sf"/>
</dbReference>
<evidence type="ECO:0000313" key="4">
    <source>
        <dbReference type="Proteomes" id="UP001634007"/>
    </source>
</evidence>
<dbReference type="EMBL" id="JBJKBG010000002">
    <property type="protein sequence ID" value="KAL3749252.1"/>
    <property type="molecule type" value="Genomic_DNA"/>
</dbReference>
<dbReference type="GO" id="GO:0043436">
    <property type="term" value="P:oxoacid metabolic process"/>
    <property type="evidence" value="ECO:0007669"/>
    <property type="project" value="UniProtKB-ARBA"/>
</dbReference>
<protein>
    <recommendedName>
        <fullName evidence="2">Glutamate--ammonia ligase</fullName>
    </recommendedName>
</protein>